<gene>
    <name evidence="8" type="ORF">HMN09_00750400</name>
</gene>
<keyword evidence="6" id="KW-1133">Transmembrane helix</keyword>
<comment type="similarity">
    <text evidence="2">Belongs to the oxygen-dependent FAD-linked oxidoreductase family.</text>
</comment>
<dbReference type="PROSITE" id="PS51387">
    <property type="entry name" value="FAD_PCMH"/>
    <property type="match status" value="1"/>
</dbReference>
<dbReference type="Gene3D" id="3.30.465.10">
    <property type="match status" value="1"/>
</dbReference>
<protein>
    <submittedName>
        <fullName evidence="8">FAD-binding domain-containing protein</fullName>
    </submittedName>
</protein>
<evidence type="ECO:0000256" key="3">
    <source>
        <dbReference type="ARBA" id="ARBA00022630"/>
    </source>
</evidence>
<dbReference type="PANTHER" id="PTHR42973">
    <property type="entry name" value="BINDING OXIDOREDUCTASE, PUTATIVE (AFU_ORTHOLOGUE AFUA_1G17690)-RELATED"/>
    <property type="match status" value="1"/>
</dbReference>
<feature type="transmembrane region" description="Helical" evidence="6">
    <location>
        <begin position="28"/>
        <end position="53"/>
    </location>
</feature>
<proteinExistence type="inferred from homology"/>
<dbReference type="InterPro" id="IPR016167">
    <property type="entry name" value="FAD-bd_PCMH_sub1"/>
</dbReference>
<feature type="transmembrane region" description="Helical" evidence="6">
    <location>
        <begin position="360"/>
        <end position="390"/>
    </location>
</feature>
<evidence type="ECO:0000313" key="9">
    <source>
        <dbReference type="Proteomes" id="UP000613580"/>
    </source>
</evidence>
<dbReference type="InterPro" id="IPR006094">
    <property type="entry name" value="Oxid_FAD_bind_N"/>
</dbReference>
<dbReference type="Proteomes" id="UP000613580">
    <property type="component" value="Unassembled WGS sequence"/>
</dbReference>
<keyword evidence="6" id="KW-0812">Transmembrane</keyword>
<dbReference type="PANTHER" id="PTHR42973:SF39">
    <property type="entry name" value="FAD-BINDING PCMH-TYPE DOMAIN-CONTAINING PROTEIN"/>
    <property type="match status" value="1"/>
</dbReference>
<keyword evidence="5" id="KW-0560">Oxidoreductase</keyword>
<feature type="transmembrane region" description="Helical" evidence="6">
    <location>
        <begin position="327"/>
        <end position="348"/>
    </location>
</feature>
<comment type="caution">
    <text evidence="8">The sequence shown here is derived from an EMBL/GenBank/DDBJ whole genome shotgun (WGS) entry which is preliminary data.</text>
</comment>
<dbReference type="Pfam" id="PF01565">
    <property type="entry name" value="FAD_binding_4"/>
    <property type="match status" value="1"/>
</dbReference>
<evidence type="ECO:0000256" key="6">
    <source>
        <dbReference type="SAM" id="Phobius"/>
    </source>
</evidence>
<sequence length="827" mass="90463">MYFLLTFLSDLIVLWRCYVIWSASGSRLVAFAVSLFPGMLIFSTFGLGSAWTFFSTQPASSFYSELPRHVGTAYFAISLSSNIIMTILIAGRLVSYRRNVIQMALPEDMTQHYISLATIIIESAAIYSHRRVTGYPHLNERLFMAPSPYTPDETPQTLEYERTFIAGDVIAGTGYGIQLMLYVSCARFLWKRRRTGLQPKILLAYMSLLLVIESIWIGVQSKTIQVVYIDNSGGPWAFFLASQTLAVDVMFDAMYFLLTWLSDLLVLWRCYVIWSAAGDKRLAWVAIMFPGLLILSSFVLGCLWTFYSTQPASNFYVELPLHIGTAYFTISFSSNVIVTLLIAGRLIAYRRSSLLPSELTAHFISLATIVIESAALYSGFAVLFLITYAINDPTNQIWLPVASACQQISNLLIIYRLAEGSAWQQDTLNNTSQNTMIHFKNAGGAVDTDATQSGVRFREADPEARFSKDGQNSTWAVDTTAFNTRLHYVPSTIVYPTTAAGVSSAIKCAVQAAMRVSPLSGGHSYSASGFGAQNGSLVVNFRDMSDITYDAKTQQATIQPGVRLGDVALALNASGRALAHGVCPYVGVGGHSAFGGFGYSSRSWGLLMDQVISVEMVLANGSIVHASSDQNSELFWASRGAAPSFGIITQYTYQTHQAPSSVVRFSFSFSNPSLSPQKFAHVLSAYQDYGAKAPKAMGISANVWDSGGSVELGGYYMGSMANFNKTATILLGKTGMPNGWYVQERSWIQALVEVNGGSSLDTKTASDTHTTFYAKSLVSPIASPLSNKSLEWLAGNFTKPLPSGYAWFTQFELWGGGDSAISSQCWP</sequence>
<dbReference type="GO" id="GO:0016491">
    <property type="term" value="F:oxidoreductase activity"/>
    <property type="evidence" value="ECO:0007669"/>
    <property type="project" value="UniProtKB-KW"/>
</dbReference>
<keyword evidence="3" id="KW-0285">Flavoprotein</keyword>
<evidence type="ECO:0000256" key="2">
    <source>
        <dbReference type="ARBA" id="ARBA00005466"/>
    </source>
</evidence>
<dbReference type="GO" id="GO:0071949">
    <property type="term" value="F:FAD binding"/>
    <property type="evidence" value="ECO:0007669"/>
    <property type="project" value="InterPro"/>
</dbReference>
<dbReference type="InterPro" id="IPR050416">
    <property type="entry name" value="FAD-linked_Oxidoreductase"/>
</dbReference>
<feature type="transmembrane region" description="Helical" evidence="6">
    <location>
        <begin position="73"/>
        <end position="91"/>
    </location>
</feature>
<feature type="transmembrane region" description="Helical" evidence="6">
    <location>
        <begin position="6"/>
        <end position="21"/>
    </location>
</feature>
<dbReference type="Gene3D" id="3.40.462.20">
    <property type="match status" value="1"/>
</dbReference>
<dbReference type="AlphaFoldDB" id="A0A8H6STP7"/>
<keyword evidence="6" id="KW-0472">Membrane</keyword>
<keyword evidence="4" id="KW-0274">FAD</keyword>
<keyword evidence="9" id="KW-1185">Reference proteome</keyword>
<accession>A0A8H6STP7</accession>
<name>A0A8H6STP7_MYCCL</name>
<feature type="transmembrane region" description="Helical" evidence="6">
    <location>
        <begin position="282"/>
        <end position="307"/>
    </location>
</feature>
<feature type="transmembrane region" description="Helical" evidence="6">
    <location>
        <begin position="202"/>
        <end position="219"/>
    </location>
</feature>
<dbReference type="EMBL" id="JACAZE010000009">
    <property type="protein sequence ID" value="KAF7305960.1"/>
    <property type="molecule type" value="Genomic_DNA"/>
</dbReference>
<reference evidence="8" key="1">
    <citation type="submission" date="2020-05" db="EMBL/GenBank/DDBJ databases">
        <title>Mycena genomes resolve the evolution of fungal bioluminescence.</title>
        <authorList>
            <person name="Tsai I.J."/>
        </authorList>
    </citation>
    <scope>NUCLEOTIDE SEQUENCE</scope>
    <source>
        <strain evidence="8">110903Hualien_Pintung</strain>
    </source>
</reference>
<evidence type="ECO:0000256" key="1">
    <source>
        <dbReference type="ARBA" id="ARBA00001974"/>
    </source>
</evidence>
<organism evidence="8 9">
    <name type="scientific">Mycena chlorophos</name>
    <name type="common">Agaric fungus</name>
    <name type="synonym">Agaricus chlorophos</name>
    <dbReference type="NCBI Taxonomy" id="658473"/>
    <lineage>
        <taxon>Eukaryota</taxon>
        <taxon>Fungi</taxon>
        <taxon>Dikarya</taxon>
        <taxon>Basidiomycota</taxon>
        <taxon>Agaricomycotina</taxon>
        <taxon>Agaricomycetes</taxon>
        <taxon>Agaricomycetidae</taxon>
        <taxon>Agaricales</taxon>
        <taxon>Marasmiineae</taxon>
        <taxon>Mycenaceae</taxon>
        <taxon>Mycena</taxon>
    </lineage>
</organism>
<evidence type="ECO:0000256" key="5">
    <source>
        <dbReference type="ARBA" id="ARBA00023002"/>
    </source>
</evidence>
<evidence type="ECO:0000259" key="7">
    <source>
        <dbReference type="PROSITE" id="PS51387"/>
    </source>
</evidence>
<feature type="domain" description="FAD-binding PCMH-type" evidence="7">
    <location>
        <begin position="486"/>
        <end position="658"/>
    </location>
</feature>
<comment type="cofactor">
    <cofactor evidence="1">
        <name>FAD</name>
        <dbReference type="ChEBI" id="CHEBI:57692"/>
    </cofactor>
</comment>
<dbReference type="InterPro" id="IPR016166">
    <property type="entry name" value="FAD-bd_PCMH"/>
</dbReference>
<dbReference type="Gene3D" id="3.30.43.10">
    <property type="entry name" value="Uridine Diphospho-n-acetylenolpyruvylglucosamine Reductase, domain 2"/>
    <property type="match status" value="1"/>
</dbReference>
<evidence type="ECO:0000313" key="8">
    <source>
        <dbReference type="EMBL" id="KAF7305960.1"/>
    </source>
</evidence>
<dbReference type="InterPro" id="IPR016169">
    <property type="entry name" value="FAD-bd_PCMH_sub2"/>
</dbReference>
<evidence type="ECO:0000256" key="4">
    <source>
        <dbReference type="ARBA" id="ARBA00022827"/>
    </source>
</evidence>
<dbReference type="SUPFAM" id="SSF56176">
    <property type="entry name" value="FAD-binding/transporter-associated domain-like"/>
    <property type="match status" value="1"/>
</dbReference>
<dbReference type="OrthoDB" id="415825at2759"/>
<dbReference type="InterPro" id="IPR036318">
    <property type="entry name" value="FAD-bd_PCMH-like_sf"/>
</dbReference>